<reference evidence="5 6" key="1">
    <citation type="submission" date="2018-08" db="EMBL/GenBank/DDBJ databases">
        <title>Recombination of ecologically and evolutionarily significant loci maintains genetic cohesion in the Pseudomonas syringae species complex.</title>
        <authorList>
            <person name="Dillon M."/>
            <person name="Thakur S."/>
            <person name="Almeida R.N.D."/>
            <person name="Weir B.S."/>
            <person name="Guttman D.S."/>
        </authorList>
    </citation>
    <scope>NUCLEOTIDE SEQUENCE [LARGE SCALE GENOMIC DNA]</scope>
    <source>
        <strain evidence="5 6">ICMP 9749</strain>
    </source>
</reference>
<dbReference type="GO" id="GO:0003678">
    <property type="term" value="F:DNA helicase activity"/>
    <property type="evidence" value="ECO:0007669"/>
    <property type="project" value="UniProtKB-ARBA"/>
</dbReference>
<dbReference type="CDD" id="cd17933">
    <property type="entry name" value="DEXSc_RecD-like"/>
    <property type="match status" value="1"/>
</dbReference>
<dbReference type="AlphaFoldDB" id="A0A3M5T8R3"/>
<dbReference type="Pfam" id="PF13604">
    <property type="entry name" value="AAA_30"/>
    <property type="match status" value="1"/>
</dbReference>
<evidence type="ECO:0000313" key="6">
    <source>
        <dbReference type="Proteomes" id="UP000281514"/>
    </source>
</evidence>
<accession>A0A3M5T8R3</accession>
<keyword evidence="5" id="KW-0347">Helicase</keyword>
<feature type="domain" description="ATP-dependent RecD2 DNA helicase-like helix-hairpin-helix" evidence="4">
    <location>
        <begin position="154"/>
        <end position="238"/>
    </location>
</feature>
<dbReference type="InterPro" id="IPR027417">
    <property type="entry name" value="P-loop_NTPase"/>
</dbReference>
<dbReference type="Gene3D" id="1.10.10.2220">
    <property type="match status" value="1"/>
</dbReference>
<comment type="caution">
    <text evidence="5">The sequence shown here is derived from an EMBL/GenBank/DDBJ whole genome shotgun (WGS) entry which is preliminary data.</text>
</comment>
<dbReference type="GO" id="GO:0005524">
    <property type="term" value="F:ATP binding"/>
    <property type="evidence" value="ECO:0007669"/>
    <property type="project" value="UniProtKB-KW"/>
</dbReference>
<evidence type="ECO:0000259" key="3">
    <source>
        <dbReference type="Pfam" id="PF13538"/>
    </source>
</evidence>
<dbReference type="InterPro" id="IPR050534">
    <property type="entry name" value="Coronavir_polyprotein_1ab"/>
</dbReference>
<protein>
    <submittedName>
        <fullName evidence="5">RecD-like DNA helicase YrrC</fullName>
    </submittedName>
</protein>
<dbReference type="InterPro" id="IPR027785">
    <property type="entry name" value="UvrD-like_helicase_C"/>
</dbReference>
<keyword evidence="1" id="KW-0547">Nucleotide-binding</keyword>
<name>A0A3M5T8R3_9PSED</name>
<gene>
    <name evidence="5" type="ORF">ALP32_02696</name>
</gene>
<evidence type="ECO:0000313" key="5">
    <source>
        <dbReference type="EMBL" id="RMU29832.1"/>
    </source>
</evidence>
<evidence type="ECO:0000256" key="2">
    <source>
        <dbReference type="ARBA" id="ARBA00022840"/>
    </source>
</evidence>
<dbReference type="SUPFAM" id="SSF52540">
    <property type="entry name" value="P-loop containing nucleoside triphosphate hydrolases"/>
    <property type="match status" value="1"/>
</dbReference>
<organism evidence="5 6">
    <name type="scientific">Pseudomonas avellanae</name>
    <dbReference type="NCBI Taxonomy" id="46257"/>
    <lineage>
        <taxon>Bacteria</taxon>
        <taxon>Pseudomonadati</taxon>
        <taxon>Pseudomonadota</taxon>
        <taxon>Gammaproteobacteria</taxon>
        <taxon>Pseudomonadales</taxon>
        <taxon>Pseudomonadaceae</taxon>
        <taxon>Pseudomonas</taxon>
    </lineage>
</organism>
<dbReference type="Gene3D" id="3.40.50.300">
    <property type="entry name" value="P-loop containing nucleotide triphosphate hydrolases"/>
    <property type="match status" value="2"/>
</dbReference>
<keyword evidence="5" id="KW-0378">Hydrolase</keyword>
<dbReference type="PANTHER" id="PTHR43788">
    <property type="entry name" value="DNA2/NAM7 HELICASE FAMILY MEMBER"/>
    <property type="match status" value="1"/>
</dbReference>
<keyword evidence="2" id="KW-0067">ATP-binding</keyword>
<feature type="domain" description="UvrD-like helicase C-terminal" evidence="3">
    <location>
        <begin position="649"/>
        <end position="695"/>
    </location>
</feature>
<dbReference type="Pfam" id="PF13538">
    <property type="entry name" value="UvrD_C_2"/>
    <property type="match status" value="1"/>
</dbReference>
<dbReference type="Pfam" id="PF14490">
    <property type="entry name" value="HHH_RecD2"/>
    <property type="match status" value="1"/>
</dbReference>
<sequence length="721" mass="78961">MSSLCSVIQVSSVKVGSFGGAIFSGRILGENEVYTCKASYKVITRVPQPGECWKINGSIVSRDQFRNFVLVESCHIVNLPVAAYVERLLVRHPAFRGLSFGKAKVTRLIRELGAENLAQSLTEGRVGTLAEVINPDLAQKIVNAWMTLQNEISTIEFLMEHHFDPGLAKGILRVCQTDTVERLKRNPYSLVAFQGVHPNLWKTVEATASKLGISPNDPRRLVGLVEHLLYVRLDQGHTACPVDDLKTELALKLRTPMLVNLAITSALERRAVCVKKLYGITLIQPLGAALVESQLEQRVASLTSAPTSLPHGTPQELAQAIEDYCSRRELASGHSLTPGQKNAVLMALTNRISTLTGFGGTGKTTVLRAIVDIASESRPVHVLALSGKAKERAKEAIGRDTHTIHSFLIKIKSRESSLNSDSDPLVVVDEASMVDIALMLKLLNAFAKKELSLLLVGDTGQLSPVGYGIFFHAIAKSTAIPSTHLTKVHRTVGDSHLQKTAIQIRSGELNTLPSWNGERDGVYLIHCTNTQDLLNHLSKLKQIIPDAQVLTPHMSDRMADSGHKINNHLQSVLQQTDETRGIKMGKFWLRVNDPVIITQNSYEHNLFNGNTGVMSGITSLDGESAGIFTFNGSEVILSRMDLFLLGINLAYAISIHKAQGSEYHTSIICSLTQSKFVERSMLYTGISRSKRLALILSTQELLQQVVARPNRSDTLCVGFSA</sequence>
<proteinExistence type="predicted"/>
<evidence type="ECO:0000256" key="1">
    <source>
        <dbReference type="ARBA" id="ARBA00022741"/>
    </source>
</evidence>
<dbReference type="RefSeq" id="WP_005622375.1">
    <property type="nucleotide sequence ID" value="NZ_CP091143.1"/>
</dbReference>
<dbReference type="Proteomes" id="UP000281514">
    <property type="component" value="Unassembled WGS sequence"/>
</dbReference>
<evidence type="ECO:0000259" key="4">
    <source>
        <dbReference type="Pfam" id="PF14490"/>
    </source>
</evidence>
<dbReference type="InterPro" id="IPR029493">
    <property type="entry name" value="RecD2-like_HHH"/>
</dbReference>
<dbReference type="Gene3D" id="2.30.30.940">
    <property type="match status" value="1"/>
</dbReference>
<dbReference type="PANTHER" id="PTHR43788:SF6">
    <property type="entry name" value="DNA HELICASE B"/>
    <property type="match status" value="1"/>
</dbReference>
<dbReference type="EMBL" id="RBTX01000467">
    <property type="protein sequence ID" value="RMU29832.1"/>
    <property type="molecule type" value="Genomic_DNA"/>
</dbReference>
<dbReference type="CDD" id="cd18809">
    <property type="entry name" value="SF1_C_RecD"/>
    <property type="match status" value="1"/>
</dbReference>